<comment type="similarity">
    <text evidence="1">Belongs to the glycosyl hydrolase 39 family.</text>
</comment>
<dbReference type="PANTHER" id="PTHR12631">
    <property type="entry name" value="ALPHA-L-IDURONIDASE"/>
    <property type="match status" value="1"/>
</dbReference>
<feature type="domain" description="Glycosyl hydrolases family 39 N-terminal catalytic" evidence="5">
    <location>
        <begin position="65"/>
        <end position="428"/>
    </location>
</feature>
<evidence type="ECO:0000259" key="5">
    <source>
        <dbReference type="Pfam" id="PF01229"/>
    </source>
</evidence>
<feature type="active site" description="Proton donor" evidence="4">
    <location>
        <position position="95"/>
    </location>
</feature>
<dbReference type="InterPro" id="IPR049166">
    <property type="entry name" value="GH39_cat"/>
</dbReference>
<dbReference type="InterPro" id="IPR017853">
    <property type="entry name" value="GH"/>
</dbReference>
<dbReference type="eggNOG" id="ENOG502QRES">
    <property type="taxonomic scope" value="Eukaryota"/>
</dbReference>
<dbReference type="AlphaFoldDB" id="A9USW7"/>
<accession>A9USW7</accession>
<dbReference type="SUPFAM" id="SSF51445">
    <property type="entry name" value="(Trans)glycosidases"/>
    <property type="match status" value="1"/>
</dbReference>
<dbReference type="STRING" id="81824.A9USW7"/>
<dbReference type="GeneID" id="5889141"/>
<protein>
    <submittedName>
        <fullName evidence="7">Uncharacterized protein</fullName>
    </submittedName>
</protein>
<dbReference type="GO" id="GO:0004553">
    <property type="term" value="F:hydrolase activity, hydrolyzing O-glycosyl compounds"/>
    <property type="evidence" value="ECO:0000318"/>
    <property type="project" value="GO_Central"/>
</dbReference>
<sequence>PHEEFAQYFLTEDQRQNHILIGSVPHDGIKYVRIHFLLDLIHVANAYEVDCDSATWTCFNESALDAFGQVVTALAKRYIGRYGLQEEPEGECKEELQANIQCNLAAFINYWDVIEHALHQVDGQLIFGGPASDGDKSFFVAIVEHCLTGTHYVTGAAGCGNITYFNFHQKGLLVLHRLITEAPSLGNSNSLGIIEQEKPLATWLYQQTRHTAYADTAFGNDEADPLVTWSRIEPWRADARYPAMIVKTIKQHMVDLIYNSSLPGFRYDLLSNDNGFLNYPDNGPHAFTQRTLVSRFDYNATQSIASFRKLSLNVMALLSLLGDRVTLATTGTASPDTDIIGTIATVRGDAASREVAVLLYASNDAANDTIDFTVLLNASHWPSFSDGAVAVAFALDDAHGSAFAAWQAQGAPTFPSVAEREAMRQAAEIPLVAGFPQPVSEPEWRFNIPAPGLVLLHVCEQRAAPAALAAPRLHVTTTRSPPEVYILWNDAPDRCLLTYEVMYSATSRSDAIRVNPVATRFTAYLHVQNGTLAQGCYSVTVTDYWGQSSPPSPVTCL</sequence>
<dbReference type="InterPro" id="IPR051923">
    <property type="entry name" value="Glycosyl_Hydrolase_39"/>
</dbReference>
<feature type="domain" description="Alpha-L-iduronidase C-terminal" evidence="6">
    <location>
        <begin position="483"/>
        <end position="549"/>
    </location>
</feature>
<dbReference type="RefSeq" id="XP_001743561.1">
    <property type="nucleotide sequence ID" value="XM_001743509.1"/>
</dbReference>
<dbReference type="Proteomes" id="UP000001357">
    <property type="component" value="Unassembled WGS sequence"/>
</dbReference>
<keyword evidence="2" id="KW-0378">Hydrolase</keyword>
<evidence type="ECO:0000256" key="4">
    <source>
        <dbReference type="PIRSR" id="PIRSR600514-1"/>
    </source>
</evidence>
<evidence type="ECO:0000313" key="8">
    <source>
        <dbReference type="Proteomes" id="UP000001357"/>
    </source>
</evidence>
<dbReference type="InParanoid" id="A9USW7"/>
<dbReference type="Gene3D" id="2.60.40.1500">
    <property type="entry name" value="Glycosyl hydrolase domain, family 39"/>
    <property type="match status" value="1"/>
</dbReference>
<keyword evidence="3" id="KW-0326">Glycosidase</keyword>
<dbReference type="InterPro" id="IPR013783">
    <property type="entry name" value="Ig-like_fold"/>
</dbReference>
<dbReference type="InterPro" id="IPR049167">
    <property type="entry name" value="GH39_C"/>
</dbReference>
<evidence type="ECO:0000256" key="3">
    <source>
        <dbReference type="ARBA" id="ARBA00023295"/>
    </source>
</evidence>
<dbReference type="EMBL" id="CH991545">
    <property type="protein sequence ID" value="EDQ91139.1"/>
    <property type="molecule type" value="Genomic_DNA"/>
</dbReference>
<reference evidence="7 8" key="1">
    <citation type="journal article" date="2008" name="Nature">
        <title>The genome of the choanoflagellate Monosiga brevicollis and the origin of metazoans.</title>
        <authorList>
            <consortium name="JGI Sequencing"/>
            <person name="King N."/>
            <person name="Westbrook M.J."/>
            <person name="Young S.L."/>
            <person name="Kuo A."/>
            <person name="Abedin M."/>
            <person name="Chapman J."/>
            <person name="Fairclough S."/>
            <person name="Hellsten U."/>
            <person name="Isogai Y."/>
            <person name="Letunic I."/>
            <person name="Marr M."/>
            <person name="Pincus D."/>
            <person name="Putnam N."/>
            <person name="Rokas A."/>
            <person name="Wright K.J."/>
            <person name="Zuzow R."/>
            <person name="Dirks W."/>
            <person name="Good M."/>
            <person name="Goodstein D."/>
            <person name="Lemons D."/>
            <person name="Li W."/>
            <person name="Lyons J.B."/>
            <person name="Morris A."/>
            <person name="Nichols S."/>
            <person name="Richter D.J."/>
            <person name="Salamov A."/>
            <person name="Bork P."/>
            <person name="Lim W.A."/>
            <person name="Manning G."/>
            <person name="Miller W.T."/>
            <person name="McGinnis W."/>
            <person name="Shapiro H."/>
            <person name="Tjian R."/>
            <person name="Grigoriev I.V."/>
            <person name="Rokhsar D."/>
        </authorList>
    </citation>
    <scope>NUCLEOTIDE SEQUENCE [LARGE SCALE GENOMIC DNA]</scope>
    <source>
        <strain evidence="8">MX1 / ATCC 50154</strain>
    </source>
</reference>
<dbReference type="PRINTS" id="PR00745">
    <property type="entry name" value="GLHYDRLASE39"/>
</dbReference>
<dbReference type="Gene3D" id="2.60.40.10">
    <property type="entry name" value="Immunoglobulins"/>
    <property type="match status" value="1"/>
</dbReference>
<dbReference type="InterPro" id="IPR000514">
    <property type="entry name" value="Glyco_hydro_39"/>
</dbReference>
<dbReference type="Pfam" id="PF21200">
    <property type="entry name" value="Glyco_hydro_39_C"/>
    <property type="match status" value="1"/>
</dbReference>
<gene>
    <name evidence="7" type="ORF">MONBRDRAFT_23268</name>
</gene>
<dbReference type="Gene3D" id="3.20.20.80">
    <property type="entry name" value="Glycosidases"/>
    <property type="match status" value="1"/>
</dbReference>
<proteinExistence type="inferred from homology"/>
<keyword evidence="8" id="KW-1185">Reference proteome</keyword>
<organism evidence="7 8">
    <name type="scientific">Monosiga brevicollis</name>
    <name type="common">Choanoflagellate</name>
    <dbReference type="NCBI Taxonomy" id="81824"/>
    <lineage>
        <taxon>Eukaryota</taxon>
        <taxon>Choanoflagellata</taxon>
        <taxon>Craspedida</taxon>
        <taxon>Salpingoecidae</taxon>
        <taxon>Monosiga</taxon>
    </lineage>
</organism>
<dbReference type="SUPFAM" id="SSF51011">
    <property type="entry name" value="Glycosyl hydrolase domain"/>
    <property type="match status" value="1"/>
</dbReference>
<evidence type="ECO:0000256" key="2">
    <source>
        <dbReference type="ARBA" id="ARBA00022801"/>
    </source>
</evidence>
<evidence type="ECO:0000313" key="7">
    <source>
        <dbReference type="EMBL" id="EDQ91139.1"/>
    </source>
</evidence>
<name>A9USW7_MONBE</name>
<feature type="non-terminal residue" evidence="7">
    <location>
        <position position="1"/>
    </location>
</feature>
<evidence type="ECO:0000256" key="1">
    <source>
        <dbReference type="ARBA" id="ARBA00008875"/>
    </source>
</evidence>
<dbReference type="KEGG" id="mbr:MONBRDRAFT_23268"/>
<dbReference type="Pfam" id="PF01229">
    <property type="entry name" value="Glyco_hydro_39"/>
    <property type="match status" value="1"/>
</dbReference>
<dbReference type="GO" id="GO:0005975">
    <property type="term" value="P:carbohydrate metabolic process"/>
    <property type="evidence" value="ECO:0007669"/>
    <property type="project" value="InterPro"/>
</dbReference>
<dbReference type="FunCoup" id="A9USW7">
    <property type="interactions" value="87"/>
</dbReference>
<evidence type="ECO:0000259" key="6">
    <source>
        <dbReference type="Pfam" id="PF21200"/>
    </source>
</evidence>
<dbReference type="PANTHER" id="PTHR12631:SF8">
    <property type="entry name" value="ALPHA-L-IDURONIDASE"/>
    <property type="match status" value="1"/>
</dbReference>